<name>A0A6J4RP75_9ACTN</name>
<dbReference type="Pfam" id="PF01565">
    <property type="entry name" value="FAD_binding_4"/>
    <property type="match status" value="1"/>
</dbReference>
<dbReference type="InterPro" id="IPR016164">
    <property type="entry name" value="FAD-linked_Oxase-like_C"/>
</dbReference>
<dbReference type="EC" id="1.1.99.14" evidence="6"/>
<dbReference type="PANTHER" id="PTHR42934:SF1">
    <property type="entry name" value="GLYCOLATE OXIDASE SUBUNIT GLCD"/>
    <property type="match status" value="1"/>
</dbReference>
<evidence type="ECO:0000256" key="2">
    <source>
        <dbReference type="ARBA" id="ARBA00022630"/>
    </source>
</evidence>
<dbReference type="EMBL" id="CADCVH010000108">
    <property type="protein sequence ID" value="CAA9474058.1"/>
    <property type="molecule type" value="Genomic_DNA"/>
</dbReference>
<dbReference type="InterPro" id="IPR051914">
    <property type="entry name" value="FAD-linked_OxidoTrans_Type4"/>
</dbReference>
<comment type="cofactor">
    <cofactor evidence="1">
        <name>FAD</name>
        <dbReference type="ChEBI" id="CHEBI:57692"/>
    </cofactor>
</comment>
<dbReference type="InterPro" id="IPR016169">
    <property type="entry name" value="FAD-bd_PCMH_sub2"/>
</dbReference>
<dbReference type="GO" id="GO:0019154">
    <property type="term" value="F:glycolate dehydrogenase activity"/>
    <property type="evidence" value="ECO:0007669"/>
    <property type="project" value="UniProtKB-EC"/>
</dbReference>
<evidence type="ECO:0000313" key="6">
    <source>
        <dbReference type="EMBL" id="CAA9474058.1"/>
    </source>
</evidence>
<dbReference type="SUPFAM" id="SSF56176">
    <property type="entry name" value="FAD-binding/transporter-associated domain-like"/>
    <property type="match status" value="1"/>
</dbReference>
<evidence type="ECO:0000259" key="5">
    <source>
        <dbReference type="PROSITE" id="PS51387"/>
    </source>
</evidence>
<dbReference type="Gene3D" id="3.30.465.10">
    <property type="match status" value="1"/>
</dbReference>
<feature type="domain" description="FAD-binding PCMH-type" evidence="5">
    <location>
        <begin position="37"/>
        <end position="216"/>
    </location>
</feature>
<organism evidence="6">
    <name type="scientific">uncultured Rubrobacteraceae bacterium</name>
    <dbReference type="NCBI Taxonomy" id="349277"/>
    <lineage>
        <taxon>Bacteria</taxon>
        <taxon>Bacillati</taxon>
        <taxon>Actinomycetota</taxon>
        <taxon>Rubrobacteria</taxon>
        <taxon>Rubrobacterales</taxon>
        <taxon>Rubrobacteraceae</taxon>
        <taxon>environmental samples</taxon>
    </lineage>
</organism>
<accession>A0A6J4RP75</accession>
<dbReference type="InterPro" id="IPR016171">
    <property type="entry name" value="Vanillyl_alc_oxidase_C-sub2"/>
</dbReference>
<evidence type="ECO:0000256" key="3">
    <source>
        <dbReference type="ARBA" id="ARBA00022827"/>
    </source>
</evidence>
<protein>
    <submittedName>
        <fullName evidence="6">Glycolate dehydrogenase, subunit GlcD</fullName>
        <ecNumber evidence="6">1.1.99.14</ecNumber>
    </submittedName>
</protein>
<dbReference type="PANTHER" id="PTHR42934">
    <property type="entry name" value="GLYCOLATE OXIDASE SUBUNIT GLCD"/>
    <property type="match status" value="1"/>
</dbReference>
<dbReference type="Gene3D" id="1.10.45.10">
    <property type="entry name" value="Vanillyl-alcohol Oxidase, Chain A, domain 4"/>
    <property type="match status" value="1"/>
</dbReference>
<keyword evidence="3" id="KW-0274">FAD</keyword>
<proteinExistence type="predicted"/>
<dbReference type="Gene3D" id="3.30.70.2740">
    <property type="match status" value="1"/>
</dbReference>
<dbReference type="PROSITE" id="PS51387">
    <property type="entry name" value="FAD_PCMH"/>
    <property type="match status" value="1"/>
</dbReference>
<dbReference type="InterPro" id="IPR036318">
    <property type="entry name" value="FAD-bd_PCMH-like_sf"/>
</dbReference>
<reference evidence="6" key="1">
    <citation type="submission" date="2020-02" db="EMBL/GenBank/DDBJ databases">
        <authorList>
            <person name="Meier V. D."/>
        </authorList>
    </citation>
    <scope>NUCLEOTIDE SEQUENCE</scope>
    <source>
        <strain evidence="6">AVDCRST_MAG02</strain>
    </source>
</reference>
<dbReference type="InterPro" id="IPR004113">
    <property type="entry name" value="FAD-bd_oxidored_4_C"/>
</dbReference>
<dbReference type="Pfam" id="PF02913">
    <property type="entry name" value="FAD-oxidase_C"/>
    <property type="match status" value="1"/>
</dbReference>
<gene>
    <name evidence="6" type="ORF">AVDCRST_MAG02-4318</name>
</gene>
<dbReference type="AlphaFoldDB" id="A0A6J4RP75"/>
<sequence>MQRDLLIRGMQDILGPEGVISEREQLRSYECDGLMNYRVIPELVVLPETAEQVQSVVKLCYDEGIPFVARGSGTGLSGGALPVESGVLIVLSRLRRILEVDIPNQRVVVEPGVINIWVSQEVAEEGYYYAPDPASQIVSSIGGNLAENSGGVHCLKYGFTTNHVMGAEIVLPDGTMVNVGGGKAADAPGYELLGAFVGSEGTLGIATKITLRIVRKPEAVRTLLAAFKDTEEAGGAVSGIIGGGIVPAAIEMMDSLCIEAVETAVHPGFPRAGAILIVELDGPAAEVEYQFQHTIKVCEENDASEVRIAEDDEERALFWKGRKAAFAAMGRIANDYYVQDSVVPRTELGAVLKRISELGAEYGMRVANVFHAGDGNLHPLVLYDNDVEGEAEKAEALAGDIVFTCLEHGGSLTGEHGIGEDKKKYMPKMFTTEDLDTMQLLRCAFDPHQICNPGKIFPTPRLCGERPGPFRMHPVQQAGLAENF</sequence>
<evidence type="ECO:0000256" key="4">
    <source>
        <dbReference type="ARBA" id="ARBA00023002"/>
    </source>
</evidence>
<keyword evidence="4 6" id="KW-0560">Oxidoreductase</keyword>
<keyword evidence="2" id="KW-0285">Flavoprotein</keyword>
<dbReference type="GO" id="GO:0071949">
    <property type="term" value="F:FAD binding"/>
    <property type="evidence" value="ECO:0007669"/>
    <property type="project" value="InterPro"/>
</dbReference>
<dbReference type="InterPro" id="IPR006094">
    <property type="entry name" value="Oxid_FAD_bind_N"/>
</dbReference>
<evidence type="ECO:0000256" key="1">
    <source>
        <dbReference type="ARBA" id="ARBA00001974"/>
    </source>
</evidence>
<dbReference type="InterPro" id="IPR016166">
    <property type="entry name" value="FAD-bd_PCMH"/>
</dbReference>
<dbReference type="SUPFAM" id="SSF55103">
    <property type="entry name" value="FAD-linked oxidases, C-terminal domain"/>
    <property type="match status" value="1"/>
</dbReference>